<evidence type="ECO:0000313" key="1">
    <source>
        <dbReference type="EMBL" id="CAD8125858.1"/>
    </source>
</evidence>
<keyword evidence="2" id="KW-1185">Reference proteome</keyword>
<accession>A0A8S1RCW9</accession>
<gene>
    <name evidence="1" type="ORF">PSON_ATCC_30995.1.T1620122</name>
</gene>
<comment type="caution">
    <text evidence="1">The sequence shown here is derived from an EMBL/GenBank/DDBJ whole genome shotgun (WGS) entry which is preliminary data.</text>
</comment>
<sequence length="72" mass="8095">MIKRTKSQSCDSRNSNEGRPIRALGSAKHAALCSSYNTDFVILAYNRISMALAFKQEPALVLDQIPEIFLYM</sequence>
<name>A0A8S1RCW9_9CILI</name>
<dbReference type="Proteomes" id="UP000692954">
    <property type="component" value="Unassembled WGS sequence"/>
</dbReference>
<proteinExistence type="predicted"/>
<organism evidence="1 2">
    <name type="scientific">Paramecium sonneborni</name>
    <dbReference type="NCBI Taxonomy" id="65129"/>
    <lineage>
        <taxon>Eukaryota</taxon>
        <taxon>Sar</taxon>
        <taxon>Alveolata</taxon>
        <taxon>Ciliophora</taxon>
        <taxon>Intramacronucleata</taxon>
        <taxon>Oligohymenophorea</taxon>
        <taxon>Peniculida</taxon>
        <taxon>Parameciidae</taxon>
        <taxon>Paramecium</taxon>
    </lineage>
</organism>
<protein>
    <submittedName>
        <fullName evidence="1">Uncharacterized protein</fullName>
    </submittedName>
</protein>
<dbReference type="EMBL" id="CAJJDN010000162">
    <property type="protein sequence ID" value="CAD8125858.1"/>
    <property type="molecule type" value="Genomic_DNA"/>
</dbReference>
<reference evidence="1" key="1">
    <citation type="submission" date="2021-01" db="EMBL/GenBank/DDBJ databases">
        <authorList>
            <consortium name="Genoscope - CEA"/>
            <person name="William W."/>
        </authorList>
    </citation>
    <scope>NUCLEOTIDE SEQUENCE</scope>
</reference>
<dbReference type="AlphaFoldDB" id="A0A8S1RCW9"/>
<evidence type="ECO:0000313" key="2">
    <source>
        <dbReference type="Proteomes" id="UP000692954"/>
    </source>
</evidence>